<dbReference type="PANTHER" id="PTHR15407">
    <property type="entry name" value="FUKUTIN-RELATED"/>
    <property type="match status" value="1"/>
</dbReference>
<feature type="transmembrane region" description="Helical" evidence="5">
    <location>
        <begin position="105"/>
        <end position="123"/>
    </location>
</feature>
<keyword evidence="4 5" id="KW-0472">Membrane</keyword>
<evidence type="ECO:0000256" key="5">
    <source>
        <dbReference type="SAM" id="Phobius"/>
    </source>
</evidence>
<keyword evidence="3 5" id="KW-1133">Transmembrane helix</keyword>
<dbReference type="PANTHER" id="PTHR15407:SF28">
    <property type="entry name" value="RIBITOL-5-PHOSPHATE TRANSFERASE FKTN"/>
    <property type="match status" value="1"/>
</dbReference>
<protein>
    <recommendedName>
        <fullName evidence="6">LicD/FKTN/FKRP nucleotidyltransferase domain-containing protein</fullName>
    </recommendedName>
</protein>
<sequence length="740" mass="87294">MQSRSPSLFDIDKELGSIPNLNHSNNYTSYDYNDNNNINDSKYKDKDKEFNYLNYSPISSITSSIAKYWNYNSPIASKSSSSLHYYSHTTKYLILNRYRLLIKRFIIIFSIIISIILIFSKYYNSITTVSSPIKWDYLDYDPFDYLNDDETYQIIKSLDFSAPLPYGKLGYDPRIPVANYLQELSETLKLTGTLSFNYLSKYKFSWKDWINFDKRLLPSNKFLNNHNGNTLLTCNEFSNELGFPKLNNKWNFWNWNIDNLTNCIDIINIDELINVNYPHFKIIKPIDDFSLNVEGRIVHGALYTLHSMPSPERLIFVDGVSNTNIILPINNDISQDSIDDNVDLPPINLLVNDILNSIIDKDTNINPLYDTARIIHNIPPPLTYQLSREDFENPNNINEIEDKLPNYQIKNSLNNKLYKNIFNQIKLQKFDKYFHETRVNNELIGGSHYDWRFYNIKEIDNEFKRLTILQKMIQAWIKFTNNANIQTWLSHGTLLGHSFNNKTLPWDFDHDVQISSSSMWEMANKFNQSLIIDISKDNLFDSGMGIYLIDINNNFFNRSNENKKNTIDGRFIDIQNGMYIDITQLSFLNVNEIEEKLTKVVPKIHKDLKNEFYGLLKGKNLNNDLIIKSQDLLSCKNNHFYQFDEVNEMKLEIFENVPVYVQKDYHNILNREFPRRKQIWTIEGYTWRRQYREWIKNSDCLRGRFDYNGDSCKIRGRDKSATLPYWESVALVYGGIYPMR</sequence>
<evidence type="ECO:0000313" key="8">
    <source>
        <dbReference type="Proteomes" id="UP001378960"/>
    </source>
</evidence>
<dbReference type="GO" id="GO:0009100">
    <property type="term" value="P:glycoprotein metabolic process"/>
    <property type="evidence" value="ECO:0007669"/>
    <property type="project" value="UniProtKB-ARBA"/>
</dbReference>
<dbReference type="Proteomes" id="UP001378960">
    <property type="component" value="Unassembled WGS sequence"/>
</dbReference>
<dbReference type="AlphaFoldDB" id="A0AAV5R6H1"/>
<dbReference type="EMBL" id="BTGB01000005">
    <property type="protein sequence ID" value="GMM46905.1"/>
    <property type="molecule type" value="Genomic_DNA"/>
</dbReference>
<evidence type="ECO:0000256" key="2">
    <source>
        <dbReference type="ARBA" id="ARBA00022692"/>
    </source>
</evidence>
<keyword evidence="8" id="KW-1185">Reference proteome</keyword>
<evidence type="ECO:0000256" key="1">
    <source>
        <dbReference type="ARBA" id="ARBA00004167"/>
    </source>
</evidence>
<dbReference type="GO" id="GO:0016020">
    <property type="term" value="C:membrane"/>
    <property type="evidence" value="ECO:0007669"/>
    <property type="project" value="UniProtKB-SubCell"/>
</dbReference>
<comment type="caution">
    <text evidence="7">The sequence shown here is derived from an EMBL/GenBank/DDBJ whole genome shotgun (WGS) entry which is preliminary data.</text>
</comment>
<accession>A0AAV5R6H1</accession>
<evidence type="ECO:0000313" key="7">
    <source>
        <dbReference type="EMBL" id="GMM46905.1"/>
    </source>
</evidence>
<gene>
    <name evidence="7" type="ORF">DAPK24_034800</name>
</gene>
<organism evidence="7 8">
    <name type="scientific">Pichia kluyveri</name>
    <name type="common">Yeast</name>
    <dbReference type="NCBI Taxonomy" id="36015"/>
    <lineage>
        <taxon>Eukaryota</taxon>
        <taxon>Fungi</taxon>
        <taxon>Dikarya</taxon>
        <taxon>Ascomycota</taxon>
        <taxon>Saccharomycotina</taxon>
        <taxon>Pichiomycetes</taxon>
        <taxon>Pichiales</taxon>
        <taxon>Pichiaceae</taxon>
        <taxon>Pichia</taxon>
    </lineage>
</organism>
<name>A0AAV5R6H1_PICKL</name>
<dbReference type="InterPro" id="IPR009644">
    <property type="entry name" value="FKTN/MNN4/W02B3.4-1"/>
</dbReference>
<reference evidence="7 8" key="1">
    <citation type="journal article" date="2023" name="Elife">
        <title>Identification of key yeast species and microbe-microbe interactions impacting larval growth of Drosophila in the wild.</title>
        <authorList>
            <person name="Mure A."/>
            <person name="Sugiura Y."/>
            <person name="Maeda R."/>
            <person name="Honda K."/>
            <person name="Sakurai N."/>
            <person name="Takahashi Y."/>
            <person name="Watada M."/>
            <person name="Katoh T."/>
            <person name="Gotoh A."/>
            <person name="Gotoh Y."/>
            <person name="Taniguchi I."/>
            <person name="Nakamura K."/>
            <person name="Hayashi T."/>
            <person name="Katayama T."/>
            <person name="Uemura T."/>
            <person name="Hattori Y."/>
        </authorList>
    </citation>
    <scope>NUCLEOTIDE SEQUENCE [LARGE SCALE GENOMIC DNA]</scope>
    <source>
        <strain evidence="7 8">PK-24</strain>
    </source>
</reference>
<evidence type="ECO:0000256" key="4">
    <source>
        <dbReference type="ARBA" id="ARBA00023136"/>
    </source>
</evidence>
<evidence type="ECO:0000256" key="3">
    <source>
        <dbReference type="ARBA" id="ARBA00022989"/>
    </source>
</evidence>
<comment type="subcellular location">
    <subcellularLocation>
        <location evidence="1">Membrane</location>
        <topology evidence="1">Single-pass membrane protein</topology>
    </subcellularLocation>
</comment>
<keyword evidence="2 5" id="KW-0812">Transmembrane</keyword>
<evidence type="ECO:0000259" key="6">
    <source>
        <dbReference type="Pfam" id="PF04991"/>
    </source>
</evidence>
<feature type="domain" description="LicD/FKTN/FKRP nucleotidyltransferase" evidence="6">
    <location>
        <begin position="481"/>
        <end position="622"/>
    </location>
</feature>
<proteinExistence type="predicted"/>
<dbReference type="InterPro" id="IPR007074">
    <property type="entry name" value="LicD/FKTN/FKRP_NTP_transf"/>
</dbReference>
<dbReference type="Pfam" id="PF04991">
    <property type="entry name" value="LicD"/>
    <property type="match status" value="1"/>
</dbReference>